<gene>
    <name evidence="1" type="ORF">BU23DRAFT_403826</name>
</gene>
<proteinExistence type="predicted"/>
<evidence type="ECO:0000313" key="2">
    <source>
        <dbReference type="Proteomes" id="UP000800036"/>
    </source>
</evidence>
<reference evidence="1" key="1">
    <citation type="journal article" date="2020" name="Stud. Mycol.">
        <title>101 Dothideomycetes genomes: a test case for predicting lifestyles and emergence of pathogens.</title>
        <authorList>
            <person name="Haridas S."/>
            <person name="Albert R."/>
            <person name="Binder M."/>
            <person name="Bloem J."/>
            <person name="Labutti K."/>
            <person name="Salamov A."/>
            <person name="Andreopoulos B."/>
            <person name="Baker S."/>
            <person name="Barry K."/>
            <person name="Bills G."/>
            <person name="Bluhm B."/>
            <person name="Cannon C."/>
            <person name="Castanera R."/>
            <person name="Culley D."/>
            <person name="Daum C."/>
            <person name="Ezra D."/>
            <person name="Gonzalez J."/>
            <person name="Henrissat B."/>
            <person name="Kuo A."/>
            <person name="Liang C."/>
            <person name="Lipzen A."/>
            <person name="Lutzoni F."/>
            <person name="Magnuson J."/>
            <person name="Mondo S."/>
            <person name="Nolan M."/>
            <person name="Ohm R."/>
            <person name="Pangilinan J."/>
            <person name="Park H.-J."/>
            <person name="Ramirez L."/>
            <person name="Alfaro M."/>
            <person name="Sun H."/>
            <person name="Tritt A."/>
            <person name="Yoshinaga Y."/>
            <person name="Zwiers L.-H."/>
            <person name="Turgeon B."/>
            <person name="Goodwin S."/>
            <person name="Spatafora J."/>
            <person name="Crous P."/>
            <person name="Grigoriev I."/>
        </authorList>
    </citation>
    <scope>NUCLEOTIDE SEQUENCE</scope>
    <source>
        <strain evidence="1">CBS 107.79</strain>
    </source>
</reference>
<organism evidence="1 2">
    <name type="scientific">Bimuria novae-zelandiae CBS 107.79</name>
    <dbReference type="NCBI Taxonomy" id="1447943"/>
    <lineage>
        <taxon>Eukaryota</taxon>
        <taxon>Fungi</taxon>
        <taxon>Dikarya</taxon>
        <taxon>Ascomycota</taxon>
        <taxon>Pezizomycotina</taxon>
        <taxon>Dothideomycetes</taxon>
        <taxon>Pleosporomycetidae</taxon>
        <taxon>Pleosporales</taxon>
        <taxon>Massarineae</taxon>
        <taxon>Didymosphaeriaceae</taxon>
        <taxon>Bimuria</taxon>
    </lineage>
</organism>
<feature type="non-terminal residue" evidence="1">
    <location>
        <position position="144"/>
    </location>
</feature>
<keyword evidence="2" id="KW-1185">Reference proteome</keyword>
<feature type="non-terminal residue" evidence="1">
    <location>
        <position position="1"/>
    </location>
</feature>
<evidence type="ECO:0000313" key="1">
    <source>
        <dbReference type="EMBL" id="KAF1967228.1"/>
    </source>
</evidence>
<name>A0A6A5URA3_9PLEO</name>
<dbReference type="Proteomes" id="UP000800036">
    <property type="component" value="Unassembled WGS sequence"/>
</dbReference>
<sequence length="144" mass="16692">PAQAPQRPEYLIVGLFALRITKTLIQQLDPYEGRHSDLRWIDNFLRPYHPDNALAKLTDARVVDEYVSEYPPMVRRMIKQPRYRKVFMEMNPDKKVTHRELSDGELIAIIDFADAAGEWGSVVPLPGKYAERMEELAKGRHMAD</sequence>
<dbReference type="EMBL" id="ML976735">
    <property type="protein sequence ID" value="KAF1967228.1"/>
    <property type="molecule type" value="Genomic_DNA"/>
</dbReference>
<dbReference type="AlphaFoldDB" id="A0A6A5URA3"/>
<protein>
    <submittedName>
        <fullName evidence="1">Uncharacterized protein</fullName>
    </submittedName>
</protein>
<dbReference type="OrthoDB" id="3793308at2759"/>
<accession>A0A6A5URA3</accession>